<evidence type="ECO:0000313" key="2">
    <source>
        <dbReference type="Proteomes" id="UP000790377"/>
    </source>
</evidence>
<evidence type="ECO:0000313" key="1">
    <source>
        <dbReference type="EMBL" id="KAH7913241.1"/>
    </source>
</evidence>
<organism evidence="1 2">
    <name type="scientific">Hygrophoropsis aurantiaca</name>
    <dbReference type="NCBI Taxonomy" id="72124"/>
    <lineage>
        <taxon>Eukaryota</taxon>
        <taxon>Fungi</taxon>
        <taxon>Dikarya</taxon>
        <taxon>Basidiomycota</taxon>
        <taxon>Agaricomycotina</taxon>
        <taxon>Agaricomycetes</taxon>
        <taxon>Agaricomycetidae</taxon>
        <taxon>Boletales</taxon>
        <taxon>Coniophorineae</taxon>
        <taxon>Hygrophoropsidaceae</taxon>
        <taxon>Hygrophoropsis</taxon>
    </lineage>
</organism>
<name>A0ACB8AIR8_9AGAM</name>
<dbReference type="Proteomes" id="UP000790377">
    <property type="component" value="Unassembled WGS sequence"/>
</dbReference>
<accession>A0ACB8AIR8</accession>
<protein>
    <submittedName>
        <fullName evidence="1">Digestive organ expansion factor</fullName>
    </submittedName>
</protein>
<sequence>MDEADEENTPTTRLLTLLNVSALKRKRPLDSDSPVPEISRQKLNKRKAVGFAANLESGPSKVVDSGDVEDGSKNENQDTEEDLGANAGGEANDATVALESYESHFGPEPNILTESSRNVADKRQWKSARVQISKFSAITSMLPTDSNSLDAKLSKKSAILERLRTPFEVRQAKQPDEQIQVQNDLLSILSSHLDLYHTALSLDHHRSTREAVTLHALDHVTKKRRRVLKNNERLAHAKSASQAPPADVLDQGFTRPAILILIPFRSSALAWVNALTTHTPSPTYQVENHSRFAAEYGLPPGAVDKLAEAEPGTHPRDHIETFKGNVDDNFRLGVKLTRKSVKLFAEFYGCDIILASPLGLRMSIEKEKNADFLSSIEILIVDQMDALAMQNWDHVQFVLSNMNKLPKESHDADFSRIKPWYLDGHSAYLRQSILLSAFKTPEMRSLYNQSLKNVAGKVRIDKSWPAIQVPASIDQLFVSFDCVSLKEEPEKRFNYFTTQLLPKILKSAVRSSNTVIFVPSSLDFIRVHNYFRKQTSVSFAVLSEYSTNQDISRARQAFFTSKKSFLLISERFHFYRRYKIRGIRNIIFYGPPDHPQFFSEFLSYPFLDDGVEGDDVCCRVLWCKYDRFRLERIVGTKGIRAFLEGGSAV</sequence>
<reference evidence="1" key="1">
    <citation type="journal article" date="2021" name="New Phytol.">
        <title>Evolutionary innovations through gain and loss of genes in the ectomycorrhizal Boletales.</title>
        <authorList>
            <person name="Wu G."/>
            <person name="Miyauchi S."/>
            <person name="Morin E."/>
            <person name="Kuo A."/>
            <person name="Drula E."/>
            <person name="Varga T."/>
            <person name="Kohler A."/>
            <person name="Feng B."/>
            <person name="Cao Y."/>
            <person name="Lipzen A."/>
            <person name="Daum C."/>
            <person name="Hundley H."/>
            <person name="Pangilinan J."/>
            <person name="Johnson J."/>
            <person name="Barry K."/>
            <person name="LaButti K."/>
            <person name="Ng V."/>
            <person name="Ahrendt S."/>
            <person name="Min B."/>
            <person name="Choi I.G."/>
            <person name="Park H."/>
            <person name="Plett J.M."/>
            <person name="Magnuson J."/>
            <person name="Spatafora J.W."/>
            <person name="Nagy L.G."/>
            <person name="Henrissat B."/>
            <person name="Grigoriev I.V."/>
            <person name="Yang Z.L."/>
            <person name="Xu J."/>
            <person name="Martin F.M."/>
        </authorList>
    </citation>
    <scope>NUCLEOTIDE SEQUENCE</scope>
    <source>
        <strain evidence="1">ATCC 28755</strain>
    </source>
</reference>
<proteinExistence type="predicted"/>
<gene>
    <name evidence="1" type="ORF">BJ138DRAFT_654409</name>
</gene>
<dbReference type="EMBL" id="MU267634">
    <property type="protein sequence ID" value="KAH7913241.1"/>
    <property type="molecule type" value="Genomic_DNA"/>
</dbReference>
<comment type="caution">
    <text evidence="1">The sequence shown here is derived from an EMBL/GenBank/DDBJ whole genome shotgun (WGS) entry which is preliminary data.</text>
</comment>
<keyword evidence="2" id="KW-1185">Reference proteome</keyword>